<dbReference type="PANTHER" id="PTHR34034">
    <property type="entry name" value="PROTEIN FAM180A-RELATED"/>
    <property type="match status" value="1"/>
</dbReference>
<dbReference type="PANTHER" id="PTHR34034:SF2">
    <property type="entry name" value="PROTEIN FAM180A"/>
    <property type="match status" value="1"/>
</dbReference>
<evidence type="ECO:0000313" key="1">
    <source>
        <dbReference type="Ensembl" id="ENSGMOP00000020348.2"/>
    </source>
</evidence>
<dbReference type="Proteomes" id="UP000694546">
    <property type="component" value="Chromosome 9"/>
</dbReference>
<name>A0A8C4ZQT5_GADMO</name>
<dbReference type="AlphaFoldDB" id="A0A8C4ZQT5"/>
<proteinExistence type="predicted"/>
<keyword evidence="2" id="KW-1185">Reference proteome</keyword>
<dbReference type="GeneTree" id="ENSGT00940000154479"/>
<sequence>FISLSYHIHFLLALFPIRMKRGLSTMRNPIFHKSLDDVDLLYEILLSGLYFDDHGRGLWLRDAELASLRKTQELEVLCGDALPRELTDVRRLASRLLGRVGSLGQGDFERTLLTMVYTAQHVIESPTDHQRDVWAESFVGLFKAIKEDLKEEPGLRGGQKGM</sequence>
<reference evidence="1" key="1">
    <citation type="submission" date="2025-08" db="UniProtKB">
        <authorList>
            <consortium name="Ensembl"/>
        </authorList>
    </citation>
    <scope>IDENTIFICATION</scope>
</reference>
<evidence type="ECO:0000313" key="2">
    <source>
        <dbReference type="Proteomes" id="UP000694546"/>
    </source>
</evidence>
<reference evidence="1" key="2">
    <citation type="submission" date="2025-09" db="UniProtKB">
        <authorList>
            <consortium name="Ensembl"/>
        </authorList>
    </citation>
    <scope>IDENTIFICATION</scope>
</reference>
<protein>
    <recommendedName>
        <fullName evidence="3">Protein FAM180A</fullName>
    </recommendedName>
</protein>
<organism evidence="1 2">
    <name type="scientific">Gadus morhua</name>
    <name type="common">Atlantic cod</name>
    <dbReference type="NCBI Taxonomy" id="8049"/>
    <lineage>
        <taxon>Eukaryota</taxon>
        <taxon>Metazoa</taxon>
        <taxon>Chordata</taxon>
        <taxon>Craniata</taxon>
        <taxon>Vertebrata</taxon>
        <taxon>Euteleostomi</taxon>
        <taxon>Actinopterygii</taxon>
        <taxon>Neopterygii</taxon>
        <taxon>Teleostei</taxon>
        <taxon>Neoteleostei</taxon>
        <taxon>Acanthomorphata</taxon>
        <taxon>Zeiogadaria</taxon>
        <taxon>Gadariae</taxon>
        <taxon>Gadiformes</taxon>
        <taxon>Gadoidei</taxon>
        <taxon>Gadidae</taxon>
        <taxon>Gadus</taxon>
    </lineage>
</organism>
<dbReference type="Ensembl" id="ENSGMOT00000020848.2">
    <property type="protein sequence ID" value="ENSGMOP00000020348.2"/>
    <property type="gene ID" value="ENSGMOG00000018940.2"/>
</dbReference>
<dbReference type="InterPro" id="IPR029170">
    <property type="entry name" value="FAM180"/>
</dbReference>
<evidence type="ECO:0008006" key="3">
    <source>
        <dbReference type="Google" id="ProtNLM"/>
    </source>
</evidence>
<accession>A0A8C4ZQT5</accession>
<dbReference type="OMA" id="MLPWKML"/>
<dbReference type="Pfam" id="PF15173">
    <property type="entry name" value="FAM180"/>
    <property type="match status" value="1"/>
</dbReference>